<dbReference type="InParanoid" id="F7AIB2"/>
<keyword evidence="2 3" id="KW-0040">ANK repeat</keyword>
<organism evidence="4 5">
    <name type="scientific">Ciona intestinalis</name>
    <name type="common">Transparent sea squirt</name>
    <name type="synonym">Ascidia intestinalis</name>
    <dbReference type="NCBI Taxonomy" id="7719"/>
    <lineage>
        <taxon>Eukaryota</taxon>
        <taxon>Metazoa</taxon>
        <taxon>Chordata</taxon>
        <taxon>Tunicata</taxon>
        <taxon>Ascidiacea</taxon>
        <taxon>Phlebobranchia</taxon>
        <taxon>Cionidae</taxon>
        <taxon>Ciona</taxon>
    </lineage>
</organism>
<sequence length="68" mass="7441">MLLQAGANPTILNNDYKSVAHFAAENGRYDLLKMVVDYGCDVTVVDKFGDSAIDYALVYGHLECADLL</sequence>
<dbReference type="PANTHER" id="PTHR24201:SF15">
    <property type="entry name" value="ANKYRIN REPEAT DOMAIN-CONTAINING PROTEIN 66"/>
    <property type="match status" value="1"/>
</dbReference>
<dbReference type="Ensembl" id="ENSCINT00000029604.1">
    <property type="protein sequence ID" value="ENSCINP00000029358.1"/>
    <property type="gene ID" value="ENSCING00000017276.1"/>
</dbReference>
<evidence type="ECO:0000256" key="3">
    <source>
        <dbReference type="PROSITE-ProRule" id="PRU00023"/>
    </source>
</evidence>
<dbReference type="PROSITE" id="PS50088">
    <property type="entry name" value="ANK_REPEAT"/>
    <property type="match status" value="1"/>
</dbReference>
<evidence type="ECO:0000256" key="1">
    <source>
        <dbReference type="ARBA" id="ARBA00022737"/>
    </source>
</evidence>
<dbReference type="Gene3D" id="1.25.40.20">
    <property type="entry name" value="Ankyrin repeat-containing domain"/>
    <property type="match status" value="1"/>
</dbReference>
<dbReference type="AlphaFoldDB" id="F7AIB2"/>
<dbReference type="HOGENOM" id="CLU_2800520_0_0_1"/>
<keyword evidence="5" id="KW-1185">Reference proteome</keyword>
<protein>
    <submittedName>
        <fullName evidence="4">Uncharacterized protein</fullName>
    </submittedName>
</protein>
<dbReference type="Proteomes" id="UP000008144">
    <property type="component" value="Unassembled WGS sequence"/>
</dbReference>
<evidence type="ECO:0000313" key="5">
    <source>
        <dbReference type="Proteomes" id="UP000008144"/>
    </source>
</evidence>
<dbReference type="SUPFAM" id="SSF48403">
    <property type="entry name" value="Ankyrin repeat"/>
    <property type="match status" value="1"/>
</dbReference>
<dbReference type="InterPro" id="IPR036770">
    <property type="entry name" value="Ankyrin_rpt-contain_sf"/>
</dbReference>
<evidence type="ECO:0000256" key="2">
    <source>
        <dbReference type="ARBA" id="ARBA00023043"/>
    </source>
</evidence>
<dbReference type="PANTHER" id="PTHR24201">
    <property type="entry name" value="ANK_REP_REGION DOMAIN-CONTAINING PROTEIN"/>
    <property type="match status" value="1"/>
</dbReference>
<reference evidence="5" key="1">
    <citation type="journal article" date="2002" name="Science">
        <title>The draft genome of Ciona intestinalis: insights into chordate and vertebrate origins.</title>
        <authorList>
            <person name="Dehal P."/>
            <person name="Satou Y."/>
            <person name="Campbell R.K."/>
            <person name="Chapman J."/>
            <person name="Degnan B."/>
            <person name="De Tomaso A."/>
            <person name="Davidson B."/>
            <person name="Di Gregorio A."/>
            <person name="Gelpke M."/>
            <person name="Goodstein D.M."/>
            <person name="Harafuji N."/>
            <person name="Hastings K.E."/>
            <person name="Ho I."/>
            <person name="Hotta K."/>
            <person name="Huang W."/>
            <person name="Kawashima T."/>
            <person name="Lemaire P."/>
            <person name="Martinez D."/>
            <person name="Meinertzhagen I.A."/>
            <person name="Necula S."/>
            <person name="Nonaka M."/>
            <person name="Putnam N."/>
            <person name="Rash S."/>
            <person name="Saiga H."/>
            <person name="Satake M."/>
            <person name="Terry A."/>
            <person name="Yamada L."/>
            <person name="Wang H.G."/>
            <person name="Awazu S."/>
            <person name="Azumi K."/>
            <person name="Boore J."/>
            <person name="Branno M."/>
            <person name="Chin-Bow S."/>
            <person name="DeSantis R."/>
            <person name="Doyle S."/>
            <person name="Francino P."/>
            <person name="Keys D.N."/>
            <person name="Haga S."/>
            <person name="Hayashi H."/>
            <person name="Hino K."/>
            <person name="Imai K.S."/>
            <person name="Inaba K."/>
            <person name="Kano S."/>
            <person name="Kobayashi K."/>
            <person name="Kobayashi M."/>
            <person name="Lee B.I."/>
            <person name="Makabe K.W."/>
            <person name="Manohar C."/>
            <person name="Matassi G."/>
            <person name="Medina M."/>
            <person name="Mochizuki Y."/>
            <person name="Mount S."/>
            <person name="Morishita T."/>
            <person name="Miura S."/>
            <person name="Nakayama A."/>
            <person name="Nishizaka S."/>
            <person name="Nomoto H."/>
            <person name="Ohta F."/>
            <person name="Oishi K."/>
            <person name="Rigoutsos I."/>
            <person name="Sano M."/>
            <person name="Sasaki A."/>
            <person name="Sasakura Y."/>
            <person name="Shoguchi E."/>
            <person name="Shin-i T."/>
            <person name="Spagnuolo A."/>
            <person name="Stainier D."/>
            <person name="Suzuki M.M."/>
            <person name="Tassy O."/>
            <person name="Takatori N."/>
            <person name="Tokuoka M."/>
            <person name="Yagi K."/>
            <person name="Yoshizaki F."/>
            <person name="Wada S."/>
            <person name="Zhang C."/>
            <person name="Hyatt P.D."/>
            <person name="Larimer F."/>
            <person name="Detter C."/>
            <person name="Doggett N."/>
            <person name="Glavina T."/>
            <person name="Hawkins T."/>
            <person name="Richardson P."/>
            <person name="Lucas S."/>
            <person name="Kohara Y."/>
            <person name="Levine M."/>
            <person name="Satoh N."/>
            <person name="Rokhsar D.S."/>
        </authorList>
    </citation>
    <scope>NUCLEOTIDE SEQUENCE [LARGE SCALE GENOMIC DNA]</scope>
</reference>
<dbReference type="InterPro" id="IPR002110">
    <property type="entry name" value="Ankyrin_rpt"/>
</dbReference>
<dbReference type="InterPro" id="IPR050776">
    <property type="entry name" value="Ank_Repeat/CDKN_Inhibitor"/>
</dbReference>
<reference evidence="4" key="3">
    <citation type="submission" date="2025-09" db="UniProtKB">
        <authorList>
            <consortium name="Ensembl"/>
        </authorList>
    </citation>
    <scope>IDENTIFICATION</scope>
</reference>
<evidence type="ECO:0000313" key="4">
    <source>
        <dbReference type="Ensembl" id="ENSCINP00000029358.1"/>
    </source>
</evidence>
<dbReference type="Pfam" id="PF13857">
    <property type="entry name" value="Ank_5"/>
    <property type="match status" value="1"/>
</dbReference>
<keyword evidence="1" id="KW-0677">Repeat</keyword>
<name>F7AIB2_CIOIN</name>
<proteinExistence type="predicted"/>
<feature type="repeat" description="ANK" evidence="3">
    <location>
        <begin position="15"/>
        <end position="47"/>
    </location>
</feature>
<reference evidence="4" key="2">
    <citation type="submission" date="2025-08" db="UniProtKB">
        <authorList>
            <consortium name="Ensembl"/>
        </authorList>
    </citation>
    <scope>IDENTIFICATION</scope>
</reference>
<accession>F7AIB2</accession>